<dbReference type="AlphaFoldDB" id="A0A1B7LFH7"/>
<evidence type="ECO:0000256" key="1">
    <source>
        <dbReference type="SAM" id="MobiDB-lite"/>
    </source>
</evidence>
<dbReference type="EMBL" id="LYVF01000127">
    <property type="protein sequence ID" value="OAT82919.1"/>
    <property type="molecule type" value="Genomic_DNA"/>
</dbReference>
<evidence type="ECO:0000313" key="3">
    <source>
        <dbReference type="Proteomes" id="UP000078532"/>
    </source>
</evidence>
<keyword evidence="3" id="KW-1185">Reference proteome</keyword>
<feature type="compositionally biased region" description="Polar residues" evidence="1">
    <location>
        <begin position="202"/>
        <end position="211"/>
    </location>
</feature>
<gene>
    <name evidence="2" type="ORF">A6M21_08470</name>
</gene>
<dbReference type="RefSeq" id="WP_066667603.1">
    <property type="nucleotide sequence ID" value="NZ_LYVF01000127.1"/>
</dbReference>
<organism evidence="2 3">
    <name type="scientific">Desulfotomaculum copahuensis</name>
    <dbReference type="NCBI Taxonomy" id="1838280"/>
    <lineage>
        <taxon>Bacteria</taxon>
        <taxon>Bacillati</taxon>
        <taxon>Bacillota</taxon>
        <taxon>Clostridia</taxon>
        <taxon>Eubacteriales</taxon>
        <taxon>Desulfotomaculaceae</taxon>
        <taxon>Desulfotomaculum</taxon>
    </lineage>
</organism>
<accession>A0A1B7LFH7</accession>
<feature type="compositionally biased region" description="Basic residues" evidence="1">
    <location>
        <begin position="269"/>
        <end position="278"/>
    </location>
</feature>
<feature type="region of interest" description="Disordered" evidence="1">
    <location>
        <begin position="234"/>
        <end position="278"/>
    </location>
</feature>
<evidence type="ECO:0000313" key="2">
    <source>
        <dbReference type="EMBL" id="OAT82919.1"/>
    </source>
</evidence>
<protein>
    <submittedName>
        <fullName evidence="2">Uncharacterized protein</fullName>
    </submittedName>
</protein>
<feature type="region of interest" description="Disordered" evidence="1">
    <location>
        <begin position="202"/>
        <end position="221"/>
    </location>
</feature>
<name>A0A1B7LFH7_9FIRM</name>
<dbReference type="OrthoDB" id="1806440at2"/>
<sequence length="278" mass="30858">MLERYCQLVEELNSFNRNQMGDLSTEEIMHYLDLRFEQEKLAGKLQEFLPAALLHLQDLVEQAREALNDVPAAFYHLYGEDYTPGESLFNLIRLTGSLENKLENAVADCSFLREQLIPAKPVVAGKEQVDVEMPDSPPWQEAEETGAMNSEKARPALLPVQVMEEVACAGEAVLPAPVERDHSGEPVRARTGLNEVGCSNTVREQQKNNGRTKPEAGIDVSPDTVKKLEAIIHPRHQAAASTPAKQEKEKGEGKYAVLKITSSGEGKTKNGKSKERRR</sequence>
<dbReference type="Proteomes" id="UP000078532">
    <property type="component" value="Unassembled WGS sequence"/>
</dbReference>
<proteinExistence type="predicted"/>
<reference evidence="2 3" key="1">
    <citation type="submission" date="2016-04" db="EMBL/GenBank/DDBJ databases">
        <authorList>
            <person name="Evans L.H."/>
            <person name="Alamgir A."/>
            <person name="Owens N."/>
            <person name="Weber N.D."/>
            <person name="Virtaneva K."/>
            <person name="Barbian K."/>
            <person name="Babar A."/>
            <person name="Rosenke K."/>
        </authorList>
    </citation>
    <scope>NUCLEOTIDE SEQUENCE [LARGE SCALE GENOMIC DNA]</scope>
    <source>
        <strain evidence="2 3">LMa1</strain>
    </source>
</reference>
<comment type="caution">
    <text evidence="2">The sequence shown here is derived from an EMBL/GenBank/DDBJ whole genome shotgun (WGS) entry which is preliminary data.</text>
</comment>